<keyword evidence="1" id="KW-1133">Transmembrane helix</keyword>
<feature type="non-terminal residue" evidence="2">
    <location>
        <position position="162"/>
    </location>
</feature>
<evidence type="ECO:0000256" key="1">
    <source>
        <dbReference type="SAM" id="Phobius"/>
    </source>
</evidence>
<evidence type="ECO:0000313" key="2">
    <source>
        <dbReference type="EMBL" id="JAT79634.1"/>
    </source>
</evidence>
<dbReference type="EMBL" id="GDQN01011420">
    <property type="protein sequence ID" value="JAT79634.1"/>
    <property type="molecule type" value="Transcribed_RNA"/>
</dbReference>
<dbReference type="AlphaFoldDB" id="A0A1E1VY72"/>
<name>A0A1E1VY72_PECGO</name>
<feature type="non-terminal residue" evidence="2">
    <location>
        <position position="1"/>
    </location>
</feature>
<keyword evidence="1" id="KW-0812">Transmembrane</keyword>
<keyword evidence="1" id="KW-0472">Membrane</keyword>
<protein>
    <submittedName>
        <fullName evidence="2">Uncharacterized protein</fullName>
    </submittedName>
</protein>
<proteinExistence type="predicted"/>
<accession>A0A1E1VY72</accession>
<feature type="transmembrane region" description="Helical" evidence="1">
    <location>
        <begin position="27"/>
        <end position="47"/>
    </location>
</feature>
<dbReference type="OrthoDB" id="7491799at2759"/>
<sequence>FTTGEQCVEWWRGPGIQLTKSANMKSLLIAFAVIAVAVAGPAGRGLIVPGPAGPAPVIDADNQPINVVDTPIAVGPAIVDGLTPIAIGPAIVDDFQPIAIGPAIVDEFQPIAIGPAIVEDIQEVNPAPVVVGPTPAAEASQSSPLVQIIVNVNAGNPAGVIS</sequence>
<reference evidence="2" key="1">
    <citation type="submission" date="2015-09" db="EMBL/GenBank/DDBJ databases">
        <title>De novo assembly of Pectinophora gossypiella (Pink Bollworm) gut transcriptome.</title>
        <authorList>
            <person name="Tassone E.E."/>
        </authorList>
    </citation>
    <scope>NUCLEOTIDE SEQUENCE</scope>
</reference>
<gene>
    <name evidence="2" type="ORF">g.14768</name>
</gene>
<organism evidence="2">
    <name type="scientific">Pectinophora gossypiella</name>
    <name type="common">Cotton pink bollworm</name>
    <name type="synonym">Depressaria gossypiella</name>
    <dbReference type="NCBI Taxonomy" id="13191"/>
    <lineage>
        <taxon>Eukaryota</taxon>
        <taxon>Metazoa</taxon>
        <taxon>Ecdysozoa</taxon>
        <taxon>Arthropoda</taxon>
        <taxon>Hexapoda</taxon>
        <taxon>Insecta</taxon>
        <taxon>Pterygota</taxon>
        <taxon>Neoptera</taxon>
        <taxon>Endopterygota</taxon>
        <taxon>Lepidoptera</taxon>
        <taxon>Glossata</taxon>
        <taxon>Ditrysia</taxon>
        <taxon>Gelechioidea</taxon>
        <taxon>Gelechiidae</taxon>
        <taxon>Apatetrinae</taxon>
        <taxon>Pectinophora</taxon>
    </lineage>
</organism>